<dbReference type="InterPro" id="IPR027417">
    <property type="entry name" value="P-loop_NTPase"/>
</dbReference>
<feature type="repeat" description="ANK" evidence="3">
    <location>
        <begin position="656"/>
        <end position="685"/>
    </location>
</feature>
<feature type="repeat" description="ANK" evidence="3">
    <location>
        <begin position="587"/>
        <end position="619"/>
    </location>
</feature>
<feature type="repeat" description="ANK" evidence="3">
    <location>
        <begin position="887"/>
        <end position="916"/>
    </location>
</feature>
<feature type="non-terminal residue" evidence="7">
    <location>
        <position position="1"/>
    </location>
</feature>
<evidence type="ECO:0000256" key="1">
    <source>
        <dbReference type="ARBA" id="ARBA00022737"/>
    </source>
</evidence>
<feature type="repeat" description="ANK" evidence="3">
    <location>
        <begin position="554"/>
        <end position="586"/>
    </location>
</feature>
<protein>
    <submittedName>
        <fullName evidence="7">Ankyrin repeat-containing domain protein</fullName>
    </submittedName>
</protein>
<feature type="repeat" description="ANK" evidence="3">
    <location>
        <begin position="851"/>
        <end position="883"/>
    </location>
</feature>
<evidence type="ECO:0000256" key="4">
    <source>
        <dbReference type="SAM" id="MobiDB-lite"/>
    </source>
</evidence>
<gene>
    <name evidence="7" type="ORF">B0H17DRAFT_1009118</name>
</gene>
<dbReference type="Gene3D" id="3.40.50.300">
    <property type="entry name" value="P-loop containing nucleotide triphosphate hydrolases"/>
    <property type="match status" value="1"/>
</dbReference>
<keyword evidence="8" id="KW-1185">Reference proteome</keyword>
<keyword evidence="1" id="KW-0677">Repeat</keyword>
<dbReference type="InterPro" id="IPR036770">
    <property type="entry name" value="Ankyrin_rpt-contain_sf"/>
</dbReference>
<feature type="repeat" description="ANK" evidence="3">
    <location>
        <begin position="818"/>
        <end position="850"/>
    </location>
</feature>
<dbReference type="EMBL" id="JARKIE010000040">
    <property type="protein sequence ID" value="KAJ7694894.1"/>
    <property type="molecule type" value="Genomic_DNA"/>
</dbReference>
<evidence type="ECO:0000313" key="7">
    <source>
        <dbReference type="EMBL" id="KAJ7694894.1"/>
    </source>
</evidence>
<dbReference type="PROSITE" id="PS50088">
    <property type="entry name" value="ANK_REPEAT"/>
    <property type="match status" value="13"/>
</dbReference>
<dbReference type="SUPFAM" id="SSF48403">
    <property type="entry name" value="Ankyrin repeat"/>
    <property type="match status" value="2"/>
</dbReference>
<dbReference type="Gene3D" id="1.25.40.20">
    <property type="entry name" value="Ankyrin repeat-containing domain"/>
    <property type="match status" value="3"/>
</dbReference>
<feature type="repeat" description="ANK" evidence="3">
    <location>
        <begin position="950"/>
        <end position="978"/>
    </location>
</feature>
<evidence type="ECO:0000313" key="8">
    <source>
        <dbReference type="Proteomes" id="UP001221757"/>
    </source>
</evidence>
<feature type="compositionally biased region" description="Gly residues" evidence="4">
    <location>
        <begin position="14"/>
        <end position="33"/>
    </location>
</feature>
<feature type="repeat" description="ANK" evidence="3">
    <location>
        <begin position="623"/>
        <end position="652"/>
    </location>
</feature>
<organism evidence="7 8">
    <name type="scientific">Mycena rosella</name>
    <name type="common">Pink bonnet</name>
    <name type="synonym">Agaricus rosellus</name>
    <dbReference type="NCBI Taxonomy" id="1033263"/>
    <lineage>
        <taxon>Eukaryota</taxon>
        <taxon>Fungi</taxon>
        <taxon>Dikarya</taxon>
        <taxon>Basidiomycota</taxon>
        <taxon>Agaricomycotina</taxon>
        <taxon>Agaricomycetes</taxon>
        <taxon>Agaricomycetidae</taxon>
        <taxon>Agaricales</taxon>
        <taxon>Marasmiineae</taxon>
        <taxon>Mycenaceae</taxon>
        <taxon>Mycena</taxon>
    </lineage>
</organism>
<evidence type="ECO:0000259" key="6">
    <source>
        <dbReference type="Pfam" id="PF24883"/>
    </source>
</evidence>
<dbReference type="PANTHER" id="PTHR24171">
    <property type="entry name" value="ANKYRIN REPEAT DOMAIN-CONTAINING PROTEIN 39-RELATED"/>
    <property type="match status" value="1"/>
</dbReference>
<dbReference type="PROSITE" id="PS50297">
    <property type="entry name" value="ANK_REP_REGION"/>
    <property type="match status" value="12"/>
</dbReference>
<feature type="domain" description="GPI inositol-deacylase winged helix" evidence="5">
    <location>
        <begin position="345"/>
        <end position="425"/>
    </location>
</feature>
<evidence type="ECO:0000256" key="3">
    <source>
        <dbReference type="PROSITE-ProRule" id="PRU00023"/>
    </source>
</evidence>
<evidence type="ECO:0000256" key="2">
    <source>
        <dbReference type="ARBA" id="ARBA00023043"/>
    </source>
</evidence>
<dbReference type="Pfam" id="PF12796">
    <property type="entry name" value="Ank_2"/>
    <property type="match status" value="3"/>
</dbReference>
<name>A0AAD7GHG6_MYCRO</name>
<feature type="repeat" description="ANK" evidence="3">
    <location>
        <begin position="755"/>
        <end position="784"/>
    </location>
</feature>
<dbReference type="Pfam" id="PF13637">
    <property type="entry name" value="Ank_4"/>
    <property type="match status" value="1"/>
</dbReference>
<dbReference type="SMART" id="SM00248">
    <property type="entry name" value="ANK"/>
    <property type="match status" value="14"/>
</dbReference>
<comment type="caution">
    <text evidence="7">The sequence shown here is derived from an EMBL/GenBank/DDBJ whole genome shotgun (WGS) entry which is preliminary data.</text>
</comment>
<accession>A0AAD7GHG6</accession>
<dbReference type="InterPro" id="IPR002110">
    <property type="entry name" value="Ankyrin_rpt"/>
</dbReference>
<keyword evidence="2 3" id="KW-0040">ANK repeat</keyword>
<evidence type="ECO:0000259" key="5">
    <source>
        <dbReference type="Pfam" id="PF22939"/>
    </source>
</evidence>
<dbReference type="SUPFAM" id="SSF52540">
    <property type="entry name" value="P-loop containing nucleoside triphosphate hydrolases"/>
    <property type="match status" value="1"/>
</dbReference>
<dbReference type="AlphaFoldDB" id="A0AAD7GHG6"/>
<feature type="domain" description="Nephrocystin 3-like N-terminal" evidence="6">
    <location>
        <begin position="74"/>
        <end position="237"/>
    </location>
</feature>
<reference evidence="7" key="1">
    <citation type="submission" date="2023-03" db="EMBL/GenBank/DDBJ databases">
        <title>Massive genome expansion in bonnet fungi (Mycena s.s.) driven by repeated elements and novel gene families across ecological guilds.</title>
        <authorList>
            <consortium name="Lawrence Berkeley National Laboratory"/>
            <person name="Harder C.B."/>
            <person name="Miyauchi S."/>
            <person name="Viragh M."/>
            <person name="Kuo A."/>
            <person name="Thoen E."/>
            <person name="Andreopoulos B."/>
            <person name="Lu D."/>
            <person name="Skrede I."/>
            <person name="Drula E."/>
            <person name="Henrissat B."/>
            <person name="Morin E."/>
            <person name="Kohler A."/>
            <person name="Barry K."/>
            <person name="LaButti K."/>
            <person name="Morin E."/>
            <person name="Salamov A."/>
            <person name="Lipzen A."/>
            <person name="Mereny Z."/>
            <person name="Hegedus B."/>
            <person name="Baldrian P."/>
            <person name="Stursova M."/>
            <person name="Weitz H."/>
            <person name="Taylor A."/>
            <person name="Grigoriev I.V."/>
            <person name="Nagy L.G."/>
            <person name="Martin F."/>
            <person name="Kauserud H."/>
        </authorList>
    </citation>
    <scope>NUCLEOTIDE SEQUENCE</scope>
    <source>
        <strain evidence="7">CBHHK067</strain>
    </source>
</reference>
<feature type="repeat" description="ANK" evidence="3">
    <location>
        <begin position="920"/>
        <end position="949"/>
    </location>
</feature>
<sequence length="978" mass="103029">MPLPPGELHLAIHGGTGGEGGQGGHGGQGGVGQGPTVNFNYGNKEEEHKKIIDWLSPINFFLRQADISREREKGTGKWLLADPVFKKWQSTSGSTLWCHGIPGAGKTVLVSMVVDHLSAVSAACKKNKDIGVACIYLNHKEVDEQTPSKLLAAVWRQLLLNRDISSDAKELYRQHYEKGTPPSLQEVVGILSSSLKEFSQVFIIVDAMDEYPKLQRRILLQHLAKIGSNANIMITSRPHISPDLSFFPNAGTLDIQAMPEDVQKYINAQIDLSDLCENDQSQSNLQEEIHRKIIDAVGGMFLLAKFHVESLNTKYTIKAVREALNALPENLYASYDIAMQRIDAQDTDAREIARSTITWVANAKRPLTVEELQVALAVEPGKAQLDKENFMAIKAIVSVCAGLVIVDKESSVVRLVHYTTQEYLDKIQAEKFPDAQTEITRTLLTFLALEGYPDSSWNLRKLPPLVEYSQYCLAHAAGQPEVQLKEILLRFLGRAFQWMKAMNHRQSWEYRWNSPPWDYSDQPSQPSALWIAAATNLVETTKFLLKGAPLLQHSTNQEIIVASYYGHMKIVHILLEKGANVNAAGGRCGSSLQAAAARGHTEIFGILLEKGADINAAGGLYGSSLQAAAAGGHTEIFGILLEKGADINAAGGFYGSSLQAAAAGGHTEIVGILLEKGADVNAAGGFYGSSLQAAAAGGHTEIVGILLEKGADVNAAGGEHGSSLQAAAAGGHTEIVGILLEKGADVNAAGGFYGSSLQAAAAGGHTEIIGILLEKGADVNAAGGRYGRSLQAAAAGGHTEIIGILLEKGADVNAAGGEYGRSLQAAAARGHTEIVGILLEKGADVNAAGGEHGSSLQAAAAGGHTEIVGILLEKGADVNAAGGFYGSSLQAAAAGGHTEIIGILLEKGADVNAAGGFYGSSLQAAAAGGHTEIIGILLEKGADVNAAGGEYESSLQAAAARGHTEIVGILLEKGADIN</sequence>
<dbReference type="Pfam" id="PF00023">
    <property type="entry name" value="Ank"/>
    <property type="match status" value="3"/>
</dbReference>
<feature type="repeat" description="ANK" evidence="3">
    <location>
        <begin position="719"/>
        <end position="751"/>
    </location>
</feature>
<feature type="region of interest" description="Disordered" evidence="4">
    <location>
        <begin position="11"/>
        <end position="36"/>
    </location>
</feature>
<dbReference type="InterPro" id="IPR056884">
    <property type="entry name" value="NPHP3-like_N"/>
</dbReference>
<feature type="repeat" description="ANK" evidence="3">
    <location>
        <begin position="790"/>
        <end position="817"/>
    </location>
</feature>
<dbReference type="Pfam" id="PF24883">
    <property type="entry name" value="NPHP3_N"/>
    <property type="match status" value="1"/>
</dbReference>
<dbReference type="InterPro" id="IPR054471">
    <property type="entry name" value="GPIID_WHD"/>
</dbReference>
<feature type="repeat" description="ANK" evidence="3">
    <location>
        <begin position="689"/>
        <end position="718"/>
    </location>
</feature>
<dbReference type="Pfam" id="PF22939">
    <property type="entry name" value="WHD_GPIID"/>
    <property type="match status" value="1"/>
</dbReference>
<dbReference type="Proteomes" id="UP001221757">
    <property type="component" value="Unassembled WGS sequence"/>
</dbReference>
<dbReference type="PANTHER" id="PTHR24171:SF10">
    <property type="entry name" value="ANKYRIN REPEAT DOMAIN-CONTAINING PROTEIN 29-LIKE"/>
    <property type="match status" value="1"/>
</dbReference>
<proteinExistence type="predicted"/>